<keyword evidence="3" id="KW-1185">Reference proteome</keyword>
<dbReference type="EMBL" id="JAXIOK010000022">
    <property type="protein sequence ID" value="KAK4743981.1"/>
    <property type="molecule type" value="Genomic_DNA"/>
</dbReference>
<dbReference type="Proteomes" id="UP001345219">
    <property type="component" value="Chromosome 9"/>
</dbReference>
<dbReference type="PANTHER" id="PTHR31276">
    <property type="match status" value="1"/>
</dbReference>
<dbReference type="PANTHER" id="PTHR31276:SF15">
    <property type="entry name" value="PROTEIN MIZU-KUSSEI 1"/>
    <property type="match status" value="1"/>
</dbReference>
<dbReference type="NCBIfam" id="TIGR01570">
    <property type="entry name" value="A_thal_3588"/>
    <property type="match status" value="1"/>
</dbReference>
<evidence type="ECO:0000256" key="1">
    <source>
        <dbReference type="SAM" id="MobiDB-lite"/>
    </source>
</evidence>
<dbReference type="AlphaFoldDB" id="A0AAN7GED1"/>
<name>A0AAN7GED1_9MYRT</name>
<dbReference type="Pfam" id="PF04759">
    <property type="entry name" value="DUF617"/>
    <property type="match status" value="1"/>
</dbReference>
<dbReference type="InterPro" id="IPR006460">
    <property type="entry name" value="MIZ1-like_pln"/>
</dbReference>
<evidence type="ECO:0008006" key="4">
    <source>
        <dbReference type="Google" id="ProtNLM"/>
    </source>
</evidence>
<organism evidence="2 3">
    <name type="scientific">Trapa incisa</name>
    <dbReference type="NCBI Taxonomy" id="236973"/>
    <lineage>
        <taxon>Eukaryota</taxon>
        <taxon>Viridiplantae</taxon>
        <taxon>Streptophyta</taxon>
        <taxon>Embryophyta</taxon>
        <taxon>Tracheophyta</taxon>
        <taxon>Spermatophyta</taxon>
        <taxon>Magnoliopsida</taxon>
        <taxon>eudicotyledons</taxon>
        <taxon>Gunneridae</taxon>
        <taxon>Pentapetalae</taxon>
        <taxon>rosids</taxon>
        <taxon>malvids</taxon>
        <taxon>Myrtales</taxon>
        <taxon>Lythraceae</taxon>
        <taxon>Trapa</taxon>
    </lineage>
</organism>
<sequence length="245" mass="26236">MRMIDLANQRGPLGVIDTPTAVECGREVRFRRSFRSLVECVVPCCGLQTSDDTDSLSTLSTAESSHGSPTPTPTPTTSTVTGTFFGYRKGRVSFCLQDVTRSSSPLLLLDFAVPTSYLAREMQHGFLRITLECNRHAGPSGGGGGGPLFEVPVWSMYCNGRKVGYAMRRQVSGGDAAVLRLMRSVSAGAGVLPVTPKDGEAGDGDLLYLRAGFERVVGSIDSESFHMINPVGSSGQELSIFLFRS</sequence>
<dbReference type="GO" id="GO:0010274">
    <property type="term" value="P:hydrotropism"/>
    <property type="evidence" value="ECO:0007669"/>
    <property type="project" value="InterPro"/>
</dbReference>
<evidence type="ECO:0000313" key="3">
    <source>
        <dbReference type="Proteomes" id="UP001345219"/>
    </source>
</evidence>
<accession>A0AAN7GED1</accession>
<protein>
    <recommendedName>
        <fullName evidence="4">Protein MIZU-KUSSEI 1</fullName>
    </recommendedName>
</protein>
<evidence type="ECO:0000313" key="2">
    <source>
        <dbReference type="EMBL" id="KAK4743981.1"/>
    </source>
</evidence>
<feature type="compositionally biased region" description="Low complexity" evidence="1">
    <location>
        <begin position="55"/>
        <end position="79"/>
    </location>
</feature>
<feature type="region of interest" description="Disordered" evidence="1">
    <location>
        <begin position="52"/>
        <end position="79"/>
    </location>
</feature>
<comment type="caution">
    <text evidence="2">The sequence shown here is derived from an EMBL/GenBank/DDBJ whole genome shotgun (WGS) entry which is preliminary data.</text>
</comment>
<reference evidence="2 3" key="1">
    <citation type="journal article" date="2023" name="Hortic Res">
        <title>Pangenome of water caltrop reveals structural variations and asymmetric subgenome divergence after allopolyploidization.</title>
        <authorList>
            <person name="Zhang X."/>
            <person name="Chen Y."/>
            <person name="Wang L."/>
            <person name="Yuan Y."/>
            <person name="Fang M."/>
            <person name="Shi L."/>
            <person name="Lu R."/>
            <person name="Comes H.P."/>
            <person name="Ma Y."/>
            <person name="Chen Y."/>
            <person name="Huang G."/>
            <person name="Zhou Y."/>
            <person name="Zheng Z."/>
            <person name="Qiu Y."/>
        </authorList>
    </citation>
    <scope>NUCLEOTIDE SEQUENCE [LARGE SCALE GENOMIC DNA]</scope>
    <source>
        <tissue evidence="2">Roots</tissue>
    </source>
</reference>
<gene>
    <name evidence="2" type="ORF">SAY87_010293</name>
</gene>
<proteinExistence type="predicted"/>